<name>A0AAJ0MHW6_9PEZI</name>
<comment type="caution">
    <text evidence="3">The sequence shown here is derived from an EMBL/GenBank/DDBJ whole genome shotgun (WGS) entry which is preliminary data.</text>
</comment>
<dbReference type="Gene3D" id="2.40.50.140">
    <property type="entry name" value="Nucleic acid-binding proteins"/>
    <property type="match status" value="1"/>
</dbReference>
<keyword evidence="4" id="KW-1185">Reference proteome</keyword>
<feature type="compositionally biased region" description="Acidic residues" evidence="1">
    <location>
        <begin position="827"/>
        <end position="850"/>
    </location>
</feature>
<feature type="compositionally biased region" description="Acidic residues" evidence="1">
    <location>
        <begin position="956"/>
        <end position="970"/>
    </location>
</feature>
<dbReference type="InterPro" id="IPR011564">
    <property type="entry name" value="Telomer_end-bd_POT1/Cdc13"/>
</dbReference>
<evidence type="ECO:0000313" key="3">
    <source>
        <dbReference type="EMBL" id="KAK3359704.1"/>
    </source>
</evidence>
<dbReference type="CDD" id="cd04497">
    <property type="entry name" value="hPOT1_OB1_like"/>
    <property type="match status" value="1"/>
</dbReference>
<sequence length="1571" mass="171490">MVSVDAWASLLASGTATPIAQLNPDLADQASRVVRGEVTITWPYNRVKNTIAFLLAEPDVRLRRAKGQVRIELHGPSAKAIADCGLGGGDEVLFSLDSVEYAKDESPGRIPGARLDWQLQFTNKLILQAKLGDSNEPKYFNIDHPQPEPTVAIETEPQPVAIDIELGAFDDEPAIRKVPDFPANEYPSPAFIKRARISYGALFEGGLDIFEEDGGVPGKGRKKTRFGLDSSAWRYTSQSPSPEPASPVPDAIEEHLAEEIQSSPSPKPHMTDEGCQTIELEVSPVAPEPTEATTLKGAPQEISLSPPERREEQPTLQASDATGNAGEMMPESSPKPAAVVQETPNTLFGTPRAAAPSFSMFGTTTPTRVGTGVSLADQVRFGFSHIPQPTQSFAMPDTHPVEVSESHKSQDYPESYLDTPGPAKFADMTSFLGIAAEHNPEMESVHDNGMIPETSTVDQFVHGTWDVATQSPNYNQMEGGHFGMDALNEETRITAEAPLIHSDDIAPEKIPEGFSSYGNQIGGVVVDDKIEEQHPTHSPQYEDPLRQEEPAEESSSESKVGVEENDEVAYDELGERLEEGDYDQRNYNVPADDDEGVSDEDDEIEQEAEDRYGEGDLFGEEEDGYGEEWEEEDEYESEEEEEGDDFPSEPERRPAAEIAKPPVVISLLSDSEDDDEPPSAPKKTEAPLGASQQEALSTQPLAKERDENMSKVIDPMLAEAAAMAHAENMGRAAQNTDATNMSQAQVQVVDIAAGPNKRAQQQDSPHATKPVEPSNPVGDSDNHNPQNVPQEANNDAEFEASSESESEPDNVVEQFSSDGSLFGEKSEADDIDVEDENMEDEEVYSSDEDKENVKQDAPVSYEYEPNDDGDSEDGNVEIEEAGVEDVRGADEIENVKEVEVEEAEEEDATGDDVDMVETFDDLMDIDNEKPSKDENMTREGTPSKSDEPRNSVTPIPEEEQDAVGDDDTEMVDAGAPAVETLPQEPQPVSDPDRQATEDTTVRLETPRQSSSPEDRVSSDFKLAGHHEQPSPVSVFKHHERKTAGVVEPATTTHQSGESRALPSSPPTTQSFETQVLDDFTPPVATLASSRPTSKQENNTRQLPTPMESQVTVGMVSQTMVVEYEEVEYEEIEASATVETSSPDHISHEMSEAEAGFEPLPSQAESEIADESFVEQSSEDSGKTPAESLPEDGGPYDKDEGADEIEEARSPKKPDDTVEIETLDDDITTDSIVSSQAQAGVDDPRLEDHTTISVSASVDMDKIREDDEHLVPSGQSRRSRKRSRPSSGFAKEPIEDEITVQTRRTRSHDVSSVLGRPETDAPDISVHLARQAVAAKRPKKAPEPLRTSPRMITRARSSSLQMSATPEVDEDTSVSLAKAALASPSKSTSGLDCTTSSLKSELTKRLRSDFRECVTLKSLRNHVEKFPNVVAIVTTQPPPPTRAKGGPREYMLSFHVTDPSVAPTQVVEVQLHRPHKESLPIVNPGDAILLQRFQVKALSKKGFGLRSHSDSAWAVFDTDEGPPQIKGPPIEDYAVYGDYMDVLRAWFRSLDGGAKGKLARANKKFEELSVGK</sequence>
<feature type="compositionally biased region" description="Basic and acidic residues" evidence="1">
    <location>
        <begin position="1206"/>
        <end position="1215"/>
    </location>
</feature>
<protein>
    <recommendedName>
        <fullName evidence="2">Telomeric single stranded DNA binding POT1/Cdc13 domain-containing protein</fullName>
    </recommendedName>
</protein>
<feature type="compositionally biased region" description="Basic and acidic residues" evidence="1">
    <location>
        <begin position="926"/>
        <end position="937"/>
    </location>
</feature>
<feature type="compositionally biased region" description="Polar residues" evidence="1">
    <location>
        <begin position="1086"/>
        <end position="1111"/>
    </location>
</feature>
<dbReference type="SMART" id="SM00976">
    <property type="entry name" value="Telo_bind"/>
    <property type="match status" value="1"/>
</dbReference>
<reference evidence="3" key="2">
    <citation type="submission" date="2023-06" db="EMBL/GenBank/DDBJ databases">
        <authorList>
            <consortium name="Lawrence Berkeley National Laboratory"/>
            <person name="Haridas S."/>
            <person name="Hensen N."/>
            <person name="Bonometti L."/>
            <person name="Westerberg I."/>
            <person name="Brannstrom I.O."/>
            <person name="Guillou S."/>
            <person name="Cros-Aarteil S."/>
            <person name="Calhoun S."/>
            <person name="Kuo A."/>
            <person name="Mondo S."/>
            <person name="Pangilinan J."/>
            <person name="Riley R."/>
            <person name="Labutti K."/>
            <person name="Andreopoulos B."/>
            <person name="Lipzen A."/>
            <person name="Chen C."/>
            <person name="Yanf M."/>
            <person name="Daum C."/>
            <person name="Ng V."/>
            <person name="Clum A."/>
            <person name="Steindorff A."/>
            <person name="Ohm R."/>
            <person name="Martin F."/>
            <person name="Silar P."/>
            <person name="Natvig D."/>
            <person name="Lalanne C."/>
            <person name="Gautier V."/>
            <person name="Ament-Velasquez S.L."/>
            <person name="Kruys A."/>
            <person name="Hutchinson M.I."/>
            <person name="Powell A.J."/>
            <person name="Barry K."/>
            <person name="Miller A.N."/>
            <person name="Grigoriev I.V."/>
            <person name="Debuchy R."/>
            <person name="Gladieux P."/>
            <person name="Thoren M.H."/>
            <person name="Johannesson H."/>
        </authorList>
    </citation>
    <scope>NUCLEOTIDE SEQUENCE</scope>
    <source>
        <strain evidence="3">CBS 955.72</strain>
    </source>
</reference>
<feature type="region of interest" description="Disordered" evidence="1">
    <location>
        <begin position="533"/>
        <end position="714"/>
    </location>
</feature>
<dbReference type="Proteomes" id="UP001275084">
    <property type="component" value="Unassembled WGS sequence"/>
</dbReference>
<dbReference type="GO" id="GO:0000723">
    <property type="term" value="P:telomere maintenance"/>
    <property type="evidence" value="ECO:0007669"/>
    <property type="project" value="InterPro"/>
</dbReference>
<feature type="compositionally biased region" description="Acidic residues" evidence="1">
    <location>
        <begin position="864"/>
        <end position="883"/>
    </location>
</feature>
<feature type="compositionally biased region" description="Basic and acidic residues" evidence="1">
    <location>
        <begin position="1258"/>
        <end position="1269"/>
    </location>
</feature>
<feature type="compositionally biased region" description="Basic and acidic residues" evidence="1">
    <location>
        <begin position="1012"/>
        <end position="1028"/>
    </location>
</feature>
<dbReference type="EMBL" id="JAUIQD010000002">
    <property type="protein sequence ID" value="KAK3359704.1"/>
    <property type="molecule type" value="Genomic_DNA"/>
</dbReference>
<evidence type="ECO:0000256" key="1">
    <source>
        <dbReference type="SAM" id="MobiDB-lite"/>
    </source>
</evidence>
<feature type="region of interest" description="Disordered" evidence="1">
    <location>
        <begin position="287"/>
        <end position="339"/>
    </location>
</feature>
<gene>
    <name evidence="3" type="ORF">B0T25DRAFT_106930</name>
</gene>
<feature type="domain" description="Telomeric single stranded DNA binding POT1/Cdc13" evidence="2">
    <location>
        <begin position="1412"/>
        <end position="1547"/>
    </location>
</feature>
<dbReference type="GO" id="GO:0003677">
    <property type="term" value="F:DNA binding"/>
    <property type="evidence" value="ECO:0007669"/>
    <property type="project" value="InterPro"/>
</dbReference>
<proteinExistence type="predicted"/>
<feature type="compositionally biased region" description="Basic and acidic residues" evidence="1">
    <location>
        <begin position="884"/>
        <end position="898"/>
    </location>
</feature>
<feature type="compositionally biased region" description="Acidic residues" evidence="1">
    <location>
        <begin position="591"/>
        <end position="608"/>
    </location>
</feature>
<dbReference type="GO" id="GO:0000781">
    <property type="term" value="C:chromosome, telomeric region"/>
    <property type="evidence" value="ECO:0007669"/>
    <property type="project" value="InterPro"/>
</dbReference>
<dbReference type="SUPFAM" id="SSF50249">
    <property type="entry name" value="Nucleic acid-binding proteins"/>
    <property type="match status" value="1"/>
</dbReference>
<feature type="compositionally biased region" description="Polar residues" evidence="1">
    <location>
        <begin position="690"/>
        <end position="700"/>
    </location>
</feature>
<feature type="compositionally biased region" description="Acidic residues" evidence="1">
    <location>
        <begin position="794"/>
        <end position="810"/>
    </location>
</feature>
<evidence type="ECO:0000259" key="2">
    <source>
        <dbReference type="SMART" id="SM00976"/>
    </source>
</evidence>
<feature type="compositionally biased region" description="Acidic residues" evidence="1">
    <location>
        <begin position="1216"/>
        <end position="1227"/>
    </location>
</feature>
<feature type="compositionally biased region" description="Polar residues" evidence="1">
    <location>
        <begin position="734"/>
        <end position="746"/>
    </location>
</feature>
<feature type="region of interest" description="Disordered" evidence="1">
    <location>
        <begin position="728"/>
        <end position="1111"/>
    </location>
</feature>
<accession>A0AAJ0MHW6</accession>
<feature type="compositionally biased region" description="Acidic residues" evidence="1">
    <location>
        <begin position="617"/>
        <end position="648"/>
    </location>
</feature>
<organism evidence="3 4">
    <name type="scientific">Lasiosphaeria hispida</name>
    <dbReference type="NCBI Taxonomy" id="260671"/>
    <lineage>
        <taxon>Eukaryota</taxon>
        <taxon>Fungi</taxon>
        <taxon>Dikarya</taxon>
        <taxon>Ascomycota</taxon>
        <taxon>Pezizomycotina</taxon>
        <taxon>Sordariomycetes</taxon>
        <taxon>Sordariomycetidae</taxon>
        <taxon>Sordariales</taxon>
        <taxon>Lasiosphaeriaceae</taxon>
        <taxon>Lasiosphaeria</taxon>
    </lineage>
</organism>
<evidence type="ECO:0000313" key="4">
    <source>
        <dbReference type="Proteomes" id="UP001275084"/>
    </source>
</evidence>
<feature type="compositionally biased region" description="Acidic residues" evidence="1">
    <location>
        <begin position="899"/>
        <end position="925"/>
    </location>
</feature>
<feature type="compositionally biased region" description="Basic and acidic residues" evidence="1">
    <location>
        <begin position="990"/>
        <end position="1005"/>
    </location>
</feature>
<dbReference type="Pfam" id="PF02765">
    <property type="entry name" value="POT1"/>
    <property type="match status" value="1"/>
</dbReference>
<feature type="region of interest" description="Disordered" evidence="1">
    <location>
        <begin position="1131"/>
        <end position="1323"/>
    </location>
</feature>
<reference evidence="3" key="1">
    <citation type="journal article" date="2023" name="Mol. Phylogenet. Evol.">
        <title>Genome-scale phylogeny and comparative genomics of the fungal order Sordariales.</title>
        <authorList>
            <person name="Hensen N."/>
            <person name="Bonometti L."/>
            <person name="Westerberg I."/>
            <person name="Brannstrom I.O."/>
            <person name="Guillou S."/>
            <person name="Cros-Aarteil S."/>
            <person name="Calhoun S."/>
            <person name="Haridas S."/>
            <person name="Kuo A."/>
            <person name="Mondo S."/>
            <person name="Pangilinan J."/>
            <person name="Riley R."/>
            <person name="LaButti K."/>
            <person name="Andreopoulos B."/>
            <person name="Lipzen A."/>
            <person name="Chen C."/>
            <person name="Yan M."/>
            <person name="Daum C."/>
            <person name="Ng V."/>
            <person name="Clum A."/>
            <person name="Steindorff A."/>
            <person name="Ohm R.A."/>
            <person name="Martin F."/>
            <person name="Silar P."/>
            <person name="Natvig D.O."/>
            <person name="Lalanne C."/>
            <person name="Gautier V."/>
            <person name="Ament-Velasquez S.L."/>
            <person name="Kruys A."/>
            <person name="Hutchinson M.I."/>
            <person name="Powell A.J."/>
            <person name="Barry K."/>
            <person name="Miller A.N."/>
            <person name="Grigoriev I.V."/>
            <person name="Debuchy R."/>
            <person name="Gladieux P."/>
            <person name="Hiltunen Thoren M."/>
            <person name="Johannesson H."/>
        </authorList>
    </citation>
    <scope>NUCLEOTIDE SEQUENCE</scope>
    <source>
        <strain evidence="3">CBS 955.72</strain>
    </source>
</reference>
<dbReference type="InterPro" id="IPR012340">
    <property type="entry name" value="NA-bd_OB-fold"/>
</dbReference>
<feature type="compositionally biased region" description="Basic and acidic residues" evidence="1">
    <location>
        <begin position="573"/>
        <end position="584"/>
    </location>
</feature>
<feature type="compositionally biased region" description="Acidic residues" evidence="1">
    <location>
        <begin position="563"/>
        <end position="572"/>
    </location>
</feature>